<reference evidence="1" key="1">
    <citation type="submission" date="2023-11" db="EMBL/GenBank/DDBJ databases">
        <title>Genome assemblies of two species of porcelain crab, Petrolisthes cinctipes and Petrolisthes manimaculis (Anomura: Porcellanidae).</title>
        <authorList>
            <person name="Angst P."/>
        </authorList>
    </citation>
    <scope>NUCLEOTIDE SEQUENCE</scope>
    <source>
        <strain evidence="1">PB745_02</strain>
        <tissue evidence="1">Gill</tissue>
    </source>
</reference>
<dbReference type="EMBL" id="JAWZYT010005964">
    <property type="protein sequence ID" value="KAK4289162.1"/>
    <property type="molecule type" value="Genomic_DNA"/>
</dbReference>
<gene>
    <name evidence="1" type="ORF">Pmani_037854</name>
</gene>
<accession>A0AAE1NHI0</accession>
<comment type="caution">
    <text evidence="1">The sequence shown here is derived from an EMBL/GenBank/DDBJ whole genome shotgun (WGS) entry which is preliminary data.</text>
</comment>
<organism evidence="1 2">
    <name type="scientific">Petrolisthes manimaculis</name>
    <dbReference type="NCBI Taxonomy" id="1843537"/>
    <lineage>
        <taxon>Eukaryota</taxon>
        <taxon>Metazoa</taxon>
        <taxon>Ecdysozoa</taxon>
        <taxon>Arthropoda</taxon>
        <taxon>Crustacea</taxon>
        <taxon>Multicrustacea</taxon>
        <taxon>Malacostraca</taxon>
        <taxon>Eumalacostraca</taxon>
        <taxon>Eucarida</taxon>
        <taxon>Decapoda</taxon>
        <taxon>Pleocyemata</taxon>
        <taxon>Anomura</taxon>
        <taxon>Galatheoidea</taxon>
        <taxon>Porcellanidae</taxon>
        <taxon>Petrolisthes</taxon>
    </lineage>
</organism>
<dbReference type="Proteomes" id="UP001292094">
    <property type="component" value="Unassembled WGS sequence"/>
</dbReference>
<proteinExistence type="predicted"/>
<evidence type="ECO:0000313" key="2">
    <source>
        <dbReference type="Proteomes" id="UP001292094"/>
    </source>
</evidence>
<dbReference type="AlphaFoldDB" id="A0AAE1NHI0"/>
<keyword evidence="2" id="KW-1185">Reference proteome</keyword>
<evidence type="ECO:0000313" key="1">
    <source>
        <dbReference type="EMBL" id="KAK4289162.1"/>
    </source>
</evidence>
<name>A0AAE1NHI0_9EUCA</name>
<sequence>MGTLCYFPAKRQQGHSDTETTRSKLDYDLLFIHPINAFTSLSSTRYIQTQKSTKSKEFVPPSTTPGLEDVVAEVEV</sequence>
<protein>
    <submittedName>
        <fullName evidence="1">Uncharacterized protein</fullName>
    </submittedName>
</protein>